<dbReference type="GO" id="GO:0047498">
    <property type="term" value="F:calcium-dependent phospholipase A2 activity"/>
    <property type="evidence" value="ECO:0007669"/>
    <property type="project" value="TreeGrafter"/>
</dbReference>
<evidence type="ECO:0000313" key="5">
    <source>
        <dbReference type="Ensembl" id="ENSCLMP00005031125.1"/>
    </source>
</evidence>
<dbReference type="GO" id="GO:0005544">
    <property type="term" value="F:calcium-dependent phospholipid binding"/>
    <property type="evidence" value="ECO:0007669"/>
    <property type="project" value="TreeGrafter"/>
</dbReference>
<dbReference type="AlphaFoldDB" id="A0A8C2ZT58"/>
<dbReference type="Gene3D" id="3.40.1090.10">
    <property type="entry name" value="Cytosolic phospholipase A2 catalytic domain"/>
    <property type="match status" value="1"/>
</dbReference>
<dbReference type="GeneTree" id="ENSGT01030000234606"/>
<dbReference type="GO" id="GO:0005654">
    <property type="term" value="C:nucleoplasm"/>
    <property type="evidence" value="ECO:0007669"/>
    <property type="project" value="TreeGrafter"/>
</dbReference>
<protein>
    <recommendedName>
        <fullName evidence="4">PLA2c domain-containing protein</fullName>
    </recommendedName>
</protein>
<evidence type="ECO:0000256" key="2">
    <source>
        <dbReference type="ARBA" id="ARBA00023098"/>
    </source>
</evidence>
<dbReference type="GO" id="GO:0005509">
    <property type="term" value="F:calcium ion binding"/>
    <property type="evidence" value="ECO:0007669"/>
    <property type="project" value="TreeGrafter"/>
</dbReference>
<dbReference type="PANTHER" id="PTHR10728">
    <property type="entry name" value="CYTOSOLIC PHOSPHOLIPASE A2"/>
    <property type="match status" value="1"/>
</dbReference>
<feature type="domain" description="PLA2c" evidence="4">
    <location>
        <begin position="1"/>
        <end position="455"/>
    </location>
</feature>
<evidence type="ECO:0000259" key="4">
    <source>
        <dbReference type="PROSITE" id="PS51210"/>
    </source>
</evidence>
<evidence type="ECO:0000256" key="3">
    <source>
        <dbReference type="PROSITE-ProRule" id="PRU00555"/>
    </source>
</evidence>
<organism evidence="5 6">
    <name type="scientific">Cyclopterus lumpus</name>
    <name type="common">Lumpsucker</name>
    <dbReference type="NCBI Taxonomy" id="8103"/>
    <lineage>
        <taxon>Eukaryota</taxon>
        <taxon>Metazoa</taxon>
        <taxon>Chordata</taxon>
        <taxon>Craniata</taxon>
        <taxon>Vertebrata</taxon>
        <taxon>Euteleostomi</taxon>
        <taxon>Actinopterygii</taxon>
        <taxon>Neopterygii</taxon>
        <taxon>Teleostei</taxon>
        <taxon>Neoteleostei</taxon>
        <taxon>Acanthomorphata</taxon>
        <taxon>Eupercaria</taxon>
        <taxon>Perciformes</taxon>
        <taxon>Cottioidei</taxon>
        <taxon>Cottales</taxon>
        <taxon>Cyclopteridae</taxon>
        <taxon>Cyclopterus</taxon>
    </lineage>
</organism>
<dbReference type="GO" id="GO:0046475">
    <property type="term" value="P:glycerophospholipid catabolic process"/>
    <property type="evidence" value="ECO:0007669"/>
    <property type="project" value="TreeGrafter"/>
</dbReference>
<dbReference type="SMART" id="SM00022">
    <property type="entry name" value="PLAc"/>
    <property type="match status" value="1"/>
</dbReference>
<keyword evidence="1 3" id="KW-0378">Hydrolase</keyword>
<dbReference type="GO" id="GO:0005635">
    <property type="term" value="C:nuclear envelope"/>
    <property type="evidence" value="ECO:0007669"/>
    <property type="project" value="TreeGrafter"/>
</dbReference>
<evidence type="ECO:0000313" key="6">
    <source>
        <dbReference type="Proteomes" id="UP000694565"/>
    </source>
</evidence>
<dbReference type="GO" id="GO:0005829">
    <property type="term" value="C:cytosol"/>
    <property type="evidence" value="ECO:0007669"/>
    <property type="project" value="TreeGrafter"/>
</dbReference>
<dbReference type="InterPro" id="IPR016035">
    <property type="entry name" value="Acyl_Trfase/lysoPLipase"/>
</dbReference>
<dbReference type="InterPro" id="IPR002642">
    <property type="entry name" value="LysoPLipase_cat_dom"/>
</dbReference>
<evidence type="ECO:0000256" key="1">
    <source>
        <dbReference type="ARBA" id="ARBA00022801"/>
    </source>
</evidence>
<reference evidence="5" key="1">
    <citation type="submission" date="2025-08" db="UniProtKB">
        <authorList>
            <consortium name="Ensembl"/>
        </authorList>
    </citation>
    <scope>IDENTIFICATION</scope>
</reference>
<keyword evidence="2 3" id="KW-0443">Lipid metabolism</keyword>
<accession>A0A8C2ZT58</accession>
<reference evidence="5" key="2">
    <citation type="submission" date="2025-09" db="UniProtKB">
        <authorList>
            <consortium name="Ensembl"/>
        </authorList>
    </citation>
    <scope>IDENTIFICATION</scope>
</reference>
<sequence>MCLRGLYNLYTYDIPVPGPHIGSGKTPNKTEKKREQQRRIPLPGWTEAIDNSVPHITLLGSGGGQRAAVGLVGSLYQMEKEGLLDTLLYLGGVSGSAWSMSSLYSDQEWSTNMGRAVSRLSGPGVGLAEALVQLGERAKEEHFSLTDIWGVMTSAGIMKQLDLRHLSGDAMNAFNPYPIYNAVNKNCKWFEMTPHEAGFTDLGFFINTSHLISSHEADRGVKGPEMDMIKLQGVFYDQLSRSVYSSREVSPSSLSSLFHEKQRGEETTWLSKLDGEKQLNKNTNVLYCDLCCWEGAVVPSCIKLNKEHLQLIDAGLMLNMPYPPFLGEKRDADLLIALDYGANGTFQTLTLAREYAVAVNKPFPEINDKILEETDWPKDCYVFEGKKKEPTIVYMPLFNRHNCKAKMEEFSTFQLPFSQEKIEFLLEMAKANIKNNKETLLREIHKAVIRRQLNI</sequence>
<dbReference type="Proteomes" id="UP000694565">
    <property type="component" value="Unplaced"/>
</dbReference>
<dbReference type="SUPFAM" id="SSF52151">
    <property type="entry name" value="FabD/lysophospholipase-like"/>
    <property type="match status" value="1"/>
</dbReference>
<proteinExistence type="predicted"/>
<keyword evidence="6" id="KW-1185">Reference proteome</keyword>
<name>A0A8C2ZT58_CYCLU</name>
<dbReference type="Ensembl" id="ENSCLMT00005032478.1">
    <property type="protein sequence ID" value="ENSCLMP00005031125.1"/>
    <property type="gene ID" value="ENSCLMG00005015070.1"/>
</dbReference>
<keyword evidence="3" id="KW-0442">Lipid degradation</keyword>
<dbReference type="PANTHER" id="PTHR10728:SF39">
    <property type="entry name" value="CYTOSOLIC PHOSPHOLIPASE A2 GAMMA"/>
    <property type="match status" value="1"/>
</dbReference>
<dbReference type="PROSITE" id="PS51210">
    <property type="entry name" value="PLA2C"/>
    <property type="match status" value="1"/>
</dbReference>